<dbReference type="RefSeq" id="WP_345133459.1">
    <property type="nucleotide sequence ID" value="NZ_BAABAT010000024.1"/>
</dbReference>
<sequence>MARLSNAAVYGLVVGGLADASVAALVNLYTADLAVSLGVLAGGAVVVGIVVRYVNAVQQQREADRDRQGLLARIRALVPFSPRLRSRTVALDLADRQNAARRQVRLQPSVGPERLPMVLTWMAGLDEPTVDVPPGSVRILVAPMGAGKTEQAARWWEEWLRIARTDPEVDIPIWLPAREVGASLESAVVAALGRDPHRPCRVVIDDLDSIGYQDADYMLNQGRQLVRVWPNLAVLATSRLGVVAGSDETLSVAPWPEQRGAELVRLVLGTELPRNIWTHETTELLTSPLLAHALAVRLGTGQGGTVSRPALLAGLARSIIERRRLGPAMAQTWQDLARLACRVLDSPAPVSAISFGNEAQVWRLTETDLVVNADGVLRFALPVFEQHFGAQAITEGIVALDVAASADMFPRWRYAIAFAIATADLVQGEGLMVRLAQTNPAAASWVLDEVAGQRTSSVDVAISSSADVLAVIGASQPSGPQAAASGAAVVAGGWLREAQQALLDGLQPLAPRLARYRADKLTQWGVFLQGDWITVAESRESTPPPEVVELPDSEPEITIAAGWNRRQQFSFPHGHLGRWHWARGKLRVPLAEMIRRGVLPVPSTSRLAAERLWLLAQLATRGGTNWLVDTIALETLRQKVAEMMVTVNGAVSARWDMSGHVVESADVRWLEAELAAQTGSELTRPWPSPDLHHNTRKWAWEGYSPELTHSILTAVIHDAIVGYRELVELNFPRFGAALGLYGILPVDVEGIVTRYDDDHADQDNELLFVLKPRGRGKRSDTPHVALELATDRGKDRRWQLIQSEPDRPRSVFAPNTSSNGSIPLYRNRPATTLAYEWLVQDLQVIGWTGHDTRFRD</sequence>
<name>A0ABP8DI06_9ACTN</name>
<feature type="transmembrane region" description="Helical" evidence="1">
    <location>
        <begin position="33"/>
        <end position="55"/>
    </location>
</feature>
<evidence type="ECO:0000313" key="3">
    <source>
        <dbReference type="Proteomes" id="UP001500620"/>
    </source>
</evidence>
<keyword evidence="3" id="KW-1185">Reference proteome</keyword>
<accession>A0ABP8DI06</accession>
<organism evidence="2 3">
    <name type="scientific">Dactylosporangium darangshiense</name>
    <dbReference type="NCBI Taxonomy" id="579108"/>
    <lineage>
        <taxon>Bacteria</taxon>
        <taxon>Bacillati</taxon>
        <taxon>Actinomycetota</taxon>
        <taxon>Actinomycetes</taxon>
        <taxon>Micromonosporales</taxon>
        <taxon>Micromonosporaceae</taxon>
        <taxon>Dactylosporangium</taxon>
    </lineage>
</organism>
<protein>
    <submittedName>
        <fullName evidence="2">Uncharacterized protein</fullName>
    </submittedName>
</protein>
<keyword evidence="1" id="KW-1133">Transmembrane helix</keyword>
<reference evidence="3" key="1">
    <citation type="journal article" date="2019" name="Int. J. Syst. Evol. Microbiol.">
        <title>The Global Catalogue of Microorganisms (GCM) 10K type strain sequencing project: providing services to taxonomists for standard genome sequencing and annotation.</title>
        <authorList>
            <consortium name="The Broad Institute Genomics Platform"/>
            <consortium name="The Broad Institute Genome Sequencing Center for Infectious Disease"/>
            <person name="Wu L."/>
            <person name="Ma J."/>
        </authorList>
    </citation>
    <scope>NUCLEOTIDE SEQUENCE [LARGE SCALE GENOMIC DNA]</scope>
    <source>
        <strain evidence="3">JCM 17441</strain>
    </source>
</reference>
<keyword evidence="1" id="KW-0812">Transmembrane</keyword>
<dbReference type="EMBL" id="BAABAT010000024">
    <property type="protein sequence ID" value="GAA4256477.1"/>
    <property type="molecule type" value="Genomic_DNA"/>
</dbReference>
<dbReference type="Proteomes" id="UP001500620">
    <property type="component" value="Unassembled WGS sequence"/>
</dbReference>
<keyword evidence="1" id="KW-0472">Membrane</keyword>
<gene>
    <name evidence="2" type="ORF">GCM10022255_069470</name>
</gene>
<evidence type="ECO:0000313" key="2">
    <source>
        <dbReference type="EMBL" id="GAA4256477.1"/>
    </source>
</evidence>
<comment type="caution">
    <text evidence="2">The sequence shown here is derived from an EMBL/GenBank/DDBJ whole genome shotgun (WGS) entry which is preliminary data.</text>
</comment>
<evidence type="ECO:0000256" key="1">
    <source>
        <dbReference type="SAM" id="Phobius"/>
    </source>
</evidence>
<proteinExistence type="predicted"/>